<comment type="caution">
    <text evidence="2">The sequence shown here is derived from an EMBL/GenBank/DDBJ whole genome shotgun (WGS) entry which is preliminary data.</text>
</comment>
<evidence type="ECO:0000256" key="1">
    <source>
        <dbReference type="SAM" id="MobiDB-lite"/>
    </source>
</evidence>
<gene>
    <name evidence="2" type="ORF">O181_110071</name>
</gene>
<dbReference type="Proteomes" id="UP000765509">
    <property type="component" value="Unassembled WGS sequence"/>
</dbReference>
<sequence length="118" mass="13440">MRHLFLAQVHPLNHLGTLRLVSQNQRWLQHNPWRNQLVSPNFSSPLLCPSSAHPATPLSVIIIDDTPVKSLLPFLLPLLPRIFLPFLPRTQLPPPSRFQAPLIPTRTLTRNSPTCDQH</sequence>
<accession>A0A9Q3JYG6</accession>
<organism evidence="2 3">
    <name type="scientific">Austropuccinia psidii MF-1</name>
    <dbReference type="NCBI Taxonomy" id="1389203"/>
    <lineage>
        <taxon>Eukaryota</taxon>
        <taxon>Fungi</taxon>
        <taxon>Dikarya</taxon>
        <taxon>Basidiomycota</taxon>
        <taxon>Pucciniomycotina</taxon>
        <taxon>Pucciniomycetes</taxon>
        <taxon>Pucciniales</taxon>
        <taxon>Sphaerophragmiaceae</taxon>
        <taxon>Austropuccinia</taxon>
    </lineage>
</organism>
<protein>
    <submittedName>
        <fullName evidence="2">Uncharacterized protein</fullName>
    </submittedName>
</protein>
<evidence type="ECO:0000313" key="2">
    <source>
        <dbReference type="EMBL" id="MBW0570356.1"/>
    </source>
</evidence>
<reference evidence="2" key="1">
    <citation type="submission" date="2021-03" db="EMBL/GenBank/DDBJ databases">
        <title>Draft genome sequence of rust myrtle Austropuccinia psidii MF-1, a brazilian biotype.</title>
        <authorList>
            <person name="Quecine M.C."/>
            <person name="Pachon D.M.R."/>
            <person name="Bonatelli M.L."/>
            <person name="Correr F.H."/>
            <person name="Franceschini L.M."/>
            <person name="Leite T.F."/>
            <person name="Margarido G.R.A."/>
            <person name="Almeida C.A."/>
            <person name="Ferrarezi J.A."/>
            <person name="Labate C.A."/>
        </authorList>
    </citation>
    <scope>NUCLEOTIDE SEQUENCE</scope>
    <source>
        <strain evidence="2">MF-1</strain>
    </source>
</reference>
<keyword evidence="3" id="KW-1185">Reference proteome</keyword>
<evidence type="ECO:0000313" key="3">
    <source>
        <dbReference type="Proteomes" id="UP000765509"/>
    </source>
</evidence>
<dbReference type="EMBL" id="AVOT02086084">
    <property type="protein sequence ID" value="MBW0570356.1"/>
    <property type="molecule type" value="Genomic_DNA"/>
</dbReference>
<proteinExistence type="predicted"/>
<feature type="region of interest" description="Disordered" evidence="1">
    <location>
        <begin position="98"/>
        <end position="118"/>
    </location>
</feature>
<name>A0A9Q3JYG6_9BASI</name>
<feature type="compositionally biased region" description="Polar residues" evidence="1">
    <location>
        <begin position="106"/>
        <end position="118"/>
    </location>
</feature>
<dbReference type="AlphaFoldDB" id="A0A9Q3JYG6"/>